<evidence type="ECO:0000313" key="2">
    <source>
        <dbReference type="Proteomes" id="UP000886501"/>
    </source>
</evidence>
<reference evidence="1" key="1">
    <citation type="submission" date="2019-10" db="EMBL/GenBank/DDBJ databases">
        <authorList>
            <consortium name="DOE Joint Genome Institute"/>
            <person name="Kuo A."/>
            <person name="Miyauchi S."/>
            <person name="Kiss E."/>
            <person name="Drula E."/>
            <person name="Kohler A."/>
            <person name="Sanchez-Garcia M."/>
            <person name="Andreopoulos B."/>
            <person name="Barry K.W."/>
            <person name="Bonito G."/>
            <person name="Buee M."/>
            <person name="Carver A."/>
            <person name="Chen C."/>
            <person name="Cichocki N."/>
            <person name="Clum A."/>
            <person name="Culley D."/>
            <person name="Crous P.W."/>
            <person name="Fauchery L."/>
            <person name="Girlanda M."/>
            <person name="Hayes R."/>
            <person name="Keri Z."/>
            <person name="Labutti K."/>
            <person name="Lipzen A."/>
            <person name="Lombard V."/>
            <person name="Magnuson J."/>
            <person name="Maillard F."/>
            <person name="Morin E."/>
            <person name="Murat C."/>
            <person name="Nolan M."/>
            <person name="Ohm R."/>
            <person name="Pangilinan J."/>
            <person name="Pereira M."/>
            <person name="Perotto S."/>
            <person name="Peter M."/>
            <person name="Riley R."/>
            <person name="Sitrit Y."/>
            <person name="Stielow B."/>
            <person name="Szollosi G."/>
            <person name="Zifcakova L."/>
            <person name="Stursova M."/>
            <person name="Spatafora J.W."/>
            <person name="Tedersoo L."/>
            <person name="Vaario L.-M."/>
            <person name="Yamada A."/>
            <person name="Yan M."/>
            <person name="Wang P."/>
            <person name="Xu J."/>
            <person name="Bruns T."/>
            <person name="Baldrian P."/>
            <person name="Vilgalys R."/>
            <person name="Henrissat B."/>
            <person name="Grigoriev I.V."/>
            <person name="Hibbett D."/>
            <person name="Nagy L.G."/>
            <person name="Martin F.M."/>
        </authorList>
    </citation>
    <scope>NUCLEOTIDE SEQUENCE</scope>
    <source>
        <strain evidence="1">P2</strain>
    </source>
</reference>
<dbReference type="Proteomes" id="UP000886501">
    <property type="component" value="Unassembled WGS sequence"/>
</dbReference>
<name>A0ACB6Z349_THEGA</name>
<protein>
    <submittedName>
        <fullName evidence="1">YVTN repeat-like/Quino protein amine dehydrogenase</fullName>
    </submittedName>
</protein>
<accession>A0ACB6Z349</accession>
<organism evidence="1 2">
    <name type="scientific">Thelephora ganbajun</name>
    <name type="common">Ganba fungus</name>
    <dbReference type="NCBI Taxonomy" id="370292"/>
    <lineage>
        <taxon>Eukaryota</taxon>
        <taxon>Fungi</taxon>
        <taxon>Dikarya</taxon>
        <taxon>Basidiomycota</taxon>
        <taxon>Agaricomycotina</taxon>
        <taxon>Agaricomycetes</taxon>
        <taxon>Thelephorales</taxon>
        <taxon>Thelephoraceae</taxon>
        <taxon>Thelephora</taxon>
    </lineage>
</organism>
<keyword evidence="2" id="KW-1185">Reference proteome</keyword>
<proteinExistence type="predicted"/>
<reference evidence="1" key="2">
    <citation type="journal article" date="2020" name="Nat. Commun.">
        <title>Large-scale genome sequencing of mycorrhizal fungi provides insights into the early evolution of symbiotic traits.</title>
        <authorList>
            <person name="Miyauchi S."/>
            <person name="Kiss E."/>
            <person name="Kuo A."/>
            <person name="Drula E."/>
            <person name="Kohler A."/>
            <person name="Sanchez-Garcia M."/>
            <person name="Morin E."/>
            <person name="Andreopoulos B."/>
            <person name="Barry K.W."/>
            <person name="Bonito G."/>
            <person name="Buee M."/>
            <person name="Carver A."/>
            <person name="Chen C."/>
            <person name="Cichocki N."/>
            <person name="Clum A."/>
            <person name="Culley D."/>
            <person name="Crous P.W."/>
            <person name="Fauchery L."/>
            <person name="Girlanda M."/>
            <person name="Hayes R.D."/>
            <person name="Keri Z."/>
            <person name="LaButti K."/>
            <person name="Lipzen A."/>
            <person name="Lombard V."/>
            <person name="Magnuson J."/>
            <person name="Maillard F."/>
            <person name="Murat C."/>
            <person name="Nolan M."/>
            <person name="Ohm R.A."/>
            <person name="Pangilinan J."/>
            <person name="Pereira M.F."/>
            <person name="Perotto S."/>
            <person name="Peter M."/>
            <person name="Pfister S."/>
            <person name="Riley R."/>
            <person name="Sitrit Y."/>
            <person name="Stielow J.B."/>
            <person name="Szollosi G."/>
            <person name="Zifcakova L."/>
            <person name="Stursova M."/>
            <person name="Spatafora J.W."/>
            <person name="Tedersoo L."/>
            <person name="Vaario L.M."/>
            <person name="Yamada A."/>
            <person name="Yan M."/>
            <person name="Wang P."/>
            <person name="Xu J."/>
            <person name="Bruns T."/>
            <person name="Baldrian P."/>
            <person name="Vilgalys R."/>
            <person name="Dunand C."/>
            <person name="Henrissat B."/>
            <person name="Grigoriev I.V."/>
            <person name="Hibbett D."/>
            <person name="Nagy L.G."/>
            <person name="Martin F.M."/>
        </authorList>
    </citation>
    <scope>NUCLEOTIDE SEQUENCE</scope>
    <source>
        <strain evidence="1">P2</strain>
    </source>
</reference>
<gene>
    <name evidence="1" type="ORF">BDM02DRAFT_3272983</name>
</gene>
<evidence type="ECO:0000313" key="1">
    <source>
        <dbReference type="EMBL" id="KAF9643546.1"/>
    </source>
</evidence>
<comment type="caution">
    <text evidence="1">The sequence shown here is derived from an EMBL/GenBank/DDBJ whole genome shotgun (WGS) entry which is preliminary data.</text>
</comment>
<dbReference type="EMBL" id="MU118209">
    <property type="protein sequence ID" value="KAF9643546.1"/>
    <property type="molecule type" value="Genomic_DNA"/>
</dbReference>
<sequence>MTEILDAVTLERITTLDYPLDELRGTQRLAFSRDARLLTWCGNHPWRFVTWDLRTGSLVSTIALERPKHSRGHLSVTYSACGTMFAALFCGNSAFTISTYNVLLGTHTCSHSAEGWTLEEIWTHGEFLRFATVESRSITTWEAGFGSGHTPTRVESLSIPDNFHSSRKFRFHPTSPRLAFATGGSVFVWGARDSKFLLESTNVEGHEYMSMTFSFDGRFFACGMGNLGIHIWKVSPTGYTLHQKLTSDAGAFKPLVSPNGESIIASAGLAILLWRTTDFITSLSDISTLPFRRSGTGFVLGHSPDETLAAVTRMEDEMVVVVDLNSGIARLTIDTGMKVYAVGMTGSAIVVVGEGKIVTWNLPGGKCVLNPRVDVNDSVLATAFNCPSFPAGALRPISVSPNLCRIAMIGWCEDGNGEDDDNDYYNSLYLYDVATGQRLASHRPEAN</sequence>